<dbReference type="PANTHER" id="PTHR44196">
    <property type="entry name" value="DEHYDROGENASE/REDUCTASE SDR FAMILY MEMBER 7B"/>
    <property type="match status" value="1"/>
</dbReference>
<evidence type="ECO:0000256" key="3">
    <source>
        <dbReference type="RuleBase" id="RU000363"/>
    </source>
</evidence>
<dbReference type="Pfam" id="PF00106">
    <property type="entry name" value="adh_short"/>
    <property type="match status" value="1"/>
</dbReference>
<dbReference type="EMBL" id="JACHFK010000004">
    <property type="protein sequence ID" value="MBB5376375.1"/>
    <property type="molecule type" value="Genomic_DNA"/>
</dbReference>
<keyword evidence="2" id="KW-0560">Oxidoreductase</keyword>
<dbReference type="InterPro" id="IPR002347">
    <property type="entry name" value="SDR_fam"/>
</dbReference>
<dbReference type="Proteomes" id="UP000619376">
    <property type="component" value="Unassembled WGS sequence"/>
</dbReference>
<dbReference type="EMBL" id="BNAJ01000004">
    <property type="protein sequence ID" value="GHF44508.1"/>
    <property type="molecule type" value="Genomic_DNA"/>
</dbReference>
<evidence type="ECO:0000256" key="2">
    <source>
        <dbReference type="ARBA" id="ARBA00023002"/>
    </source>
</evidence>
<proteinExistence type="inferred from homology"/>
<dbReference type="InterPro" id="IPR020904">
    <property type="entry name" value="Sc_DH/Rdtase_CS"/>
</dbReference>
<gene>
    <name evidence="4" type="ORF">GCM10017781_21290</name>
    <name evidence="5" type="ORF">HNQ07_001839</name>
</gene>
<reference evidence="7" key="2">
    <citation type="journal article" date="2019" name="Int. J. Syst. Evol. Microbiol.">
        <title>The Global Catalogue of Microorganisms (GCM) 10K type strain sequencing project: providing services to taxonomists for standard genome sequencing and annotation.</title>
        <authorList>
            <consortium name="The Broad Institute Genomics Platform"/>
            <consortium name="The Broad Institute Genome Sequencing Center for Infectious Disease"/>
            <person name="Wu L."/>
            <person name="Ma J."/>
        </authorList>
    </citation>
    <scope>NUCLEOTIDE SEQUENCE [LARGE SCALE GENOMIC DNA]</scope>
    <source>
        <strain evidence="7">CGMCC 1.18437</strain>
    </source>
</reference>
<keyword evidence="7" id="KW-1185">Reference proteome</keyword>
<accession>A0A7W8KDU9</accession>
<dbReference type="AlphaFoldDB" id="A0A7W8KDU9"/>
<evidence type="ECO:0000256" key="1">
    <source>
        <dbReference type="ARBA" id="ARBA00006484"/>
    </source>
</evidence>
<dbReference type="PROSITE" id="PS00061">
    <property type="entry name" value="ADH_SHORT"/>
    <property type="match status" value="1"/>
</dbReference>
<reference evidence="5 6" key="3">
    <citation type="submission" date="2020-08" db="EMBL/GenBank/DDBJ databases">
        <title>Genomic Encyclopedia of Type Strains, Phase IV (KMG-IV): sequencing the most valuable type-strain genomes for metagenomic binning, comparative biology and taxonomic classification.</title>
        <authorList>
            <person name="Goeker M."/>
        </authorList>
    </citation>
    <scope>NUCLEOTIDE SEQUENCE [LARGE SCALE GENOMIC DNA]</scope>
    <source>
        <strain evidence="5 6">DSM 27521</strain>
    </source>
</reference>
<dbReference type="Gene3D" id="3.40.50.720">
    <property type="entry name" value="NAD(P)-binding Rossmann-like Domain"/>
    <property type="match status" value="1"/>
</dbReference>
<name>A0A7W8KDU9_9DEIO</name>
<evidence type="ECO:0000313" key="7">
    <source>
        <dbReference type="Proteomes" id="UP000619376"/>
    </source>
</evidence>
<dbReference type="PRINTS" id="PR00081">
    <property type="entry name" value="GDHRDH"/>
</dbReference>
<dbReference type="InterPro" id="IPR036291">
    <property type="entry name" value="NAD(P)-bd_dom_sf"/>
</dbReference>
<sequence>MIRRLRPLTPVLALSLLGTTLLAGRRSRPPQARPLLGRTVVITGASSGIGRATALECAARGAQVVVAARDAAALDAVVREGERLGGVLLAVPTDVTVRAQVEALVAAAVARFGRIDVMVNHAGDMFVDRVEHSEEARVRALIDVNVMGVLYGIQAAVPVMRRQGGGHVINMASVEGRVGFPYSGIYGGTKAFVEVMTQTLRQELMHVERTGISVTAVLPAAVRTPLWDRAVNVEAGGQGAHLVWPVVEASHVAHAIADAIVHPRPLVYPLRVARGAAVLYDVFPGLAGRLLSRLRVDRHVNLLSAAQRGSGQATRPISPVVRGGRLHDV</sequence>
<dbReference type="RefSeq" id="WP_184110954.1">
    <property type="nucleotide sequence ID" value="NZ_BNAJ01000004.1"/>
</dbReference>
<dbReference type="GO" id="GO:0016020">
    <property type="term" value="C:membrane"/>
    <property type="evidence" value="ECO:0007669"/>
    <property type="project" value="TreeGrafter"/>
</dbReference>
<evidence type="ECO:0000313" key="5">
    <source>
        <dbReference type="EMBL" id="MBB5376375.1"/>
    </source>
</evidence>
<dbReference type="SUPFAM" id="SSF51735">
    <property type="entry name" value="NAD(P)-binding Rossmann-fold domains"/>
    <property type="match status" value="1"/>
</dbReference>
<dbReference type="GO" id="GO:0016491">
    <property type="term" value="F:oxidoreductase activity"/>
    <property type="evidence" value="ECO:0007669"/>
    <property type="project" value="UniProtKB-KW"/>
</dbReference>
<protein>
    <submittedName>
        <fullName evidence="5">NADP-dependent 3-hydroxy acid dehydrogenase YdfG</fullName>
    </submittedName>
    <submittedName>
        <fullName evidence="4">Short-chain dehydrogenase</fullName>
    </submittedName>
</protein>
<reference evidence="4" key="4">
    <citation type="submission" date="2024-05" db="EMBL/GenBank/DDBJ databases">
        <authorList>
            <person name="Sun Q."/>
            <person name="Zhou Y."/>
        </authorList>
    </citation>
    <scope>NUCLEOTIDE SEQUENCE</scope>
    <source>
        <strain evidence="4">CGMCC 1.18437</strain>
    </source>
</reference>
<evidence type="ECO:0000313" key="6">
    <source>
        <dbReference type="Proteomes" id="UP000539473"/>
    </source>
</evidence>
<evidence type="ECO:0000313" key="4">
    <source>
        <dbReference type="EMBL" id="GHF44508.1"/>
    </source>
</evidence>
<organism evidence="5 6">
    <name type="scientific">Deinococcus metalli</name>
    <dbReference type="NCBI Taxonomy" id="1141878"/>
    <lineage>
        <taxon>Bacteria</taxon>
        <taxon>Thermotogati</taxon>
        <taxon>Deinococcota</taxon>
        <taxon>Deinococci</taxon>
        <taxon>Deinococcales</taxon>
        <taxon>Deinococcaceae</taxon>
        <taxon>Deinococcus</taxon>
    </lineage>
</organism>
<reference evidence="4" key="1">
    <citation type="journal article" date="2014" name="Int. J. Syst. Evol. Microbiol.">
        <title>Complete genome of a new Firmicutes species belonging to the dominant human colonic microbiota ('Ruminococcus bicirculans') reveals two chromosomes and a selective capacity to utilize plant glucans.</title>
        <authorList>
            <consortium name="NISC Comparative Sequencing Program"/>
            <person name="Wegmann U."/>
            <person name="Louis P."/>
            <person name="Goesmann A."/>
            <person name="Henrissat B."/>
            <person name="Duncan S.H."/>
            <person name="Flint H.J."/>
        </authorList>
    </citation>
    <scope>NUCLEOTIDE SEQUENCE</scope>
    <source>
        <strain evidence="4">CGMCC 1.18437</strain>
    </source>
</reference>
<comment type="caution">
    <text evidence="5">The sequence shown here is derived from an EMBL/GenBank/DDBJ whole genome shotgun (WGS) entry which is preliminary data.</text>
</comment>
<dbReference type="PANTHER" id="PTHR44196:SF1">
    <property type="entry name" value="DEHYDROGENASE_REDUCTASE SDR FAMILY MEMBER 7B"/>
    <property type="match status" value="1"/>
</dbReference>
<dbReference type="Proteomes" id="UP000539473">
    <property type="component" value="Unassembled WGS sequence"/>
</dbReference>
<comment type="similarity">
    <text evidence="1 3">Belongs to the short-chain dehydrogenases/reductases (SDR) family.</text>
</comment>
<dbReference type="PRINTS" id="PR00080">
    <property type="entry name" value="SDRFAMILY"/>
</dbReference>